<comment type="caution">
    <text evidence="1">The sequence shown here is derived from an EMBL/GenBank/DDBJ whole genome shotgun (WGS) entry which is preliminary data.</text>
</comment>
<reference evidence="2" key="1">
    <citation type="journal article" date="2020" name="Int. J. Syst. Evol. Microbiol.">
        <title>Alteromonas alba sp. nov., a marine bacterium isolated from the seawater of the West Pacific Ocean.</title>
        <authorList>
            <person name="Sun C."/>
            <person name="Wu Y.-H."/>
            <person name="Xamxidin M."/>
            <person name="Cheng H."/>
            <person name="Xu X.-W."/>
        </authorList>
    </citation>
    <scope>NUCLEOTIDE SEQUENCE [LARGE SCALE GENOMIC DNA]</scope>
    <source>
        <strain evidence="2">190</strain>
    </source>
</reference>
<dbReference type="EMBL" id="PVNP01000220">
    <property type="protein sequence ID" value="PRO70968.1"/>
    <property type="molecule type" value="Genomic_DNA"/>
</dbReference>
<evidence type="ECO:0000313" key="1">
    <source>
        <dbReference type="EMBL" id="PRO70968.1"/>
    </source>
</evidence>
<sequence length="102" mass="11667">MDIEVTRPKQFTDFTRSYRLLADGKEVALIERGTIHRVTLPADSKILTACIDWCYSPEFAVSDIQDSRIIVKNAFASNPLKALLLPLYYVTFGKHKYLKIES</sequence>
<evidence type="ECO:0000313" key="2">
    <source>
        <dbReference type="Proteomes" id="UP000238949"/>
    </source>
</evidence>
<dbReference type="Proteomes" id="UP000238949">
    <property type="component" value="Unassembled WGS sequence"/>
</dbReference>
<accession>A0A2S9V3D4</accession>
<keyword evidence="2" id="KW-1185">Reference proteome</keyword>
<organism evidence="1 2">
    <name type="scientific">Alteromonas alba</name>
    <dbReference type="NCBI Taxonomy" id="2079529"/>
    <lineage>
        <taxon>Bacteria</taxon>
        <taxon>Pseudomonadati</taxon>
        <taxon>Pseudomonadota</taxon>
        <taxon>Gammaproteobacteria</taxon>
        <taxon>Alteromonadales</taxon>
        <taxon>Alteromonadaceae</taxon>
        <taxon>Alteromonas/Salinimonas group</taxon>
        <taxon>Alteromonas</taxon>
    </lineage>
</organism>
<dbReference type="AlphaFoldDB" id="A0A2S9V3D4"/>
<proteinExistence type="predicted"/>
<gene>
    <name evidence="1" type="ORF">C6Y40_24220</name>
</gene>
<dbReference type="RefSeq" id="WP_105936953.1">
    <property type="nucleotide sequence ID" value="NZ_PVNP01000220.1"/>
</dbReference>
<name>A0A2S9V3D4_9ALTE</name>
<protein>
    <submittedName>
        <fullName evidence="1">Uncharacterized protein</fullName>
    </submittedName>
</protein>
<dbReference type="OrthoDB" id="2223488at2"/>